<evidence type="ECO:0000313" key="3">
    <source>
        <dbReference type="EMBL" id="ODQ87856.1"/>
    </source>
</evidence>
<dbReference type="PROSITE" id="PS50234">
    <property type="entry name" value="VWFA"/>
    <property type="match status" value="1"/>
</dbReference>
<evidence type="ECO:0000256" key="1">
    <source>
        <dbReference type="SAM" id="MobiDB-lite"/>
    </source>
</evidence>
<feature type="domain" description="VWFA" evidence="2">
    <location>
        <begin position="373"/>
        <end position="562"/>
    </location>
</feature>
<dbReference type="Pfam" id="PF13519">
    <property type="entry name" value="VWA_2"/>
    <property type="match status" value="1"/>
</dbReference>
<dbReference type="InterPro" id="IPR036465">
    <property type="entry name" value="vWFA_dom_sf"/>
</dbReference>
<feature type="compositionally biased region" description="Acidic residues" evidence="1">
    <location>
        <begin position="189"/>
        <end position="199"/>
    </location>
</feature>
<dbReference type="InterPro" id="IPR002035">
    <property type="entry name" value="VWF_A"/>
</dbReference>
<evidence type="ECO:0000313" key="4">
    <source>
        <dbReference type="Proteomes" id="UP000094243"/>
    </source>
</evidence>
<dbReference type="SUPFAM" id="SSF53300">
    <property type="entry name" value="vWA-like"/>
    <property type="match status" value="1"/>
</dbReference>
<name>A0A1E3RDA9_9MYCO</name>
<protein>
    <submittedName>
        <fullName evidence="3">Nitric oxide reductase activation protein</fullName>
    </submittedName>
</protein>
<reference evidence="4" key="1">
    <citation type="submission" date="2016-09" db="EMBL/GenBank/DDBJ databases">
        <authorList>
            <person name="Greninger A.L."/>
            <person name="Jerome K.R."/>
            <person name="Mcnair B."/>
            <person name="Wallis C."/>
            <person name="Fang F."/>
        </authorList>
    </citation>
    <scope>NUCLEOTIDE SEQUENCE [LARGE SCALE GENOMIC DNA]</scope>
    <source>
        <strain evidence="4">M7</strain>
    </source>
</reference>
<dbReference type="EMBL" id="MIGZ01000121">
    <property type="protein sequence ID" value="ODQ87856.1"/>
    <property type="molecule type" value="Genomic_DNA"/>
</dbReference>
<dbReference type="SMART" id="SM00327">
    <property type="entry name" value="VWA"/>
    <property type="match status" value="1"/>
</dbReference>
<keyword evidence="4" id="KW-1185">Reference proteome</keyword>
<feature type="region of interest" description="Disordered" evidence="1">
    <location>
        <begin position="229"/>
        <end position="249"/>
    </location>
</feature>
<proteinExistence type="predicted"/>
<feature type="compositionally biased region" description="Basic and acidic residues" evidence="1">
    <location>
        <begin position="174"/>
        <end position="184"/>
    </location>
</feature>
<dbReference type="Proteomes" id="UP000094243">
    <property type="component" value="Unassembled WGS sequence"/>
</dbReference>
<dbReference type="PANTHER" id="PTHR41248">
    <property type="entry name" value="NORD PROTEIN"/>
    <property type="match status" value="1"/>
</dbReference>
<accession>A0A1E3RDA9</accession>
<dbReference type="PANTHER" id="PTHR41248:SF1">
    <property type="entry name" value="NORD PROTEIN"/>
    <property type="match status" value="1"/>
</dbReference>
<organism evidence="3 4">
    <name type="scientific">Mycolicibacterium holsaticum</name>
    <dbReference type="NCBI Taxonomy" id="152142"/>
    <lineage>
        <taxon>Bacteria</taxon>
        <taxon>Bacillati</taxon>
        <taxon>Actinomycetota</taxon>
        <taxon>Actinomycetes</taxon>
        <taxon>Mycobacteriales</taxon>
        <taxon>Mycobacteriaceae</taxon>
        <taxon>Mycolicibacterium</taxon>
    </lineage>
</organism>
<feature type="region of interest" description="Disordered" evidence="1">
    <location>
        <begin position="172"/>
        <end position="199"/>
    </location>
</feature>
<sequence>MVNGWGGVGDSAVGDDAGSPRRLALLASALAGRTVAVAPTAPGEPAWTDGITVYIDPAANARSQLESVTVQASLLASGGLTPEVVRRLVRRPALARRYLAVEGQRALSANEALLPCGIRTLLDPDMAALADSAPTSLKVAGTRRGIADPPSGFGVIRAQKLLSTRAVAALAESGDAHAPRREPNKALADLDDADDGADGDDVIDPFSSPVGGGGALGKLLQRMTRSVRKLTGGGTPGTDTPTHRSGKGIRNAGAVTSAAAGPADADSAARSAEEGRTYPEWDFSRRCYRPDWCTVQEIDPPVENGPVLPRPDVHALRRPLTRLGIGLDRCHRQTQGDDIDVDAAVEARVETLAGSTPDEAVYVDSLRRRRDLAVLVLLDVSGSASEAGAFGLTVHEQQRVVAATLTTALHELGDRVALYAFQSQGRSAVHLVPVKRFDDNFDAMVMRRLSGLSPGAYSRLGAAIRHGTAVMTEKAGTTRRLLVVLSDGLAYDHGYERRYGAADVRHALGEARREGIGCLCLTIGAATDSGELARVFGSAAHASIPKSTQLAAVIGPLFRAALRTADLRRRTNNRKGLNQTSVPR</sequence>
<dbReference type="AlphaFoldDB" id="A0A1E3RDA9"/>
<gene>
    <name evidence="3" type="ORF">BHQ17_18850</name>
</gene>
<evidence type="ECO:0000259" key="2">
    <source>
        <dbReference type="PROSITE" id="PS50234"/>
    </source>
</evidence>
<dbReference type="Gene3D" id="3.40.50.410">
    <property type="entry name" value="von Willebrand factor, type A domain"/>
    <property type="match status" value="1"/>
</dbReference>
<comment type="caution">
    <text evidence="3">The sequence shown here is derived from an EMBL/GenBank/DDBJ whole genome shotgun (WGS) entry which is preliminary data.</text>
</comment>
<dbReference type="InterPro" id="IPR051928">
    <property type="entry name" value="NorD/CobT"/>
</dbReference>
<dbReference type="OrthoDB" id="4641313at2"/>